<organism evidence="3 4">
    <name type="scientific">Candidatus Magnetaquiglobus chichijimensis</name>
    <dbReference type="NCBI Taxonomy" id="3141448"/>
    <lineage>
        <taxon>Bacteria</taxon>
        <taxon>Pseudomonadati</taxon>
        <taxon>Pseudomonadota</taxon>
        <taxon>Magnetococcia</taxon>
        <taxon>Magnetococcales</taxon>
        <taxon>Candidatus Magnetaquicoccaceae</taxon>
        <taxon>Candidatus Magnetaquiglobus</taxon>
    </lineage>
</organism>
<sequence>MKETSMKIRLMSAAITALALSISGCSNSIISSPNTLEQQKLAKFGQKKAREDAQEGRTENVSSELLGQESIFSMGGLGGGAKLSQEQIRQNKLYAGAMDVVMELPVQVANREGGFISTDWKVDPNDGRTRYRVNIRVSGQAPYGDVKVVVLKQTQRGDGNWQDAPSDSETARQIEKAVRKKAQDARPAE</sequence>
<evidence type="ECO:0000313" key="4">
    <source>
        <dbReference type="Proteomes" id="UP001628193"/>
    </source>
</evidence>
<gene>
    <name evidence="3" type="ORF">SIID45300_02814</name>
</gene>
<feature type="compositionally biased region" description="Polar residues" evidence="1">
    <location>
        <begin position="155"/>
        <end position="168"/>
    </location>
</feature>
<evidence type="ECO:0000313" key="3">
    <source>
        <dbReference type="EMBL" id="GAB0058465.1"/>
    </source>
</evidence>
<feature type="region of interest" description="Disordered" evidence="1">
    <location>
        <begin position="155"/>
        <end position="189"/>
    </location>
</feature>
<dbReference type="Proteomes" id="UP001628193">
    <property type="component" value="Unassembled WGS sequence"/>
</dbReference>
<evidence type="ECO:0000256" key="2">
    <source>
        <dbReference type="SAM" id="SignalP"/>
    </source>
</evidence>
<feature type="compositionally biased region" description="Basic and acidic residues" evidence="1">
    <location>
        <begin position="169"/>
        <end position="189"/>
    </location>
</feature>
<keyword evidence="2" id="KW-0732">Signal</keyword>
<name>A0ABQ0CC87_9PROT</name>
<feature type="compositionally biased region" description="Basic and acidic residues" evidence="1">
    <location>
        <begin position="48"/>
        <end position="58"/>
    </location>
</feature>
<dbReference type="InterPro" id="IPR021959">
    <property type="entry name" value="DUF3576"/>
</dbReference>
<feature type="region of interest" description="Disordered" evidence="1">
    <location>
        <begin position="41"/>
        <end position="61"/>
    </location>
</feature>
<comment type="caution">
    <text evidence="3">The sequence shown here is derived from an EMBL/GenBank/DDBJ whole genome shotgun (WGS) entry which is preliminary data.</text>
</comment>
<feature type="signal peptide" evidence="2">
    <location>
        <begin position="1"/>
        <end position="28"/>
    </location>
</feature>
<reference evidence="3 4" key="1">
    <citation type="submission" date="2024-09" db="EMBL/GenBank/DDBJ databases">
        <title>Draft genome sequence of Candidatus Magnetaquicoccaceae bacterium FCR-1.</title>
        <authorList>
            <person name="Shimoshige H."/>
            <person name="Shimamura S."/>
            <person name="Taoka A."/>
            <person name="Kobayashi H."/>
            <person name="Maekawa T."/>
        </authorList>
    </citation>
    <scope>NUCLEOTIDE SEQUENCE [LARGE SCALE GENOMIC DNA]</scope>
    <source>
        <strain evidence="3 4">FCR-1</strain>
    </source>
</reference>
<dbReference type="PROSITE" id="PS51257">
    <property type="entry name" value="PROKAR_LIPOPROTEIN"/>
    <property type="match status" value="1"/>
</dbReference>
<proteinExistence type="predicted"/>
<feature type="chain" id="PRO_5047477758" description="Lipoprotein" evidence="2">
    <location>
        <begin position="29"/>
        <end position="189"/>
    </location>
</feature>
<dbReference type="EMBL" id="BAAFGK010000005">
    <property type="protein sequence ID" value="GAB0058465.1"/>
    <property type="molecule type" value="Genomic_DNA"/>
</dbReference>
<protein>
    <recommendedName>
        <fullName evidence="5">Lipoprotein</fullName>
    </recommendedName>
</protein>
<accession>A0ABQ0CC87</accession>
<evidence type="ECO:0008006" key="5">
    <source>
        <dbReference type="Google" id="ProtNLM"/>
    </source>
</evidence>
<evidence type="ECO:0000256" key="1">
    <source>
        <dbReference type="SAM" id="MobiDB-lite"/>
    </source>
</evidence>
<dbReference type="Pfam" id="PF12100">
    <property type="entry name" value="DUF3576"/>
    <property type="match status" value="1"/>
</dbReference>
<keyword evidence="4" id="KW-1185">Reference proteome</keyword>